<dbReference type="InterPro" id="IPR051159">
    <property type="entry name" value="Hexapeptide_acetyltransf"/>
</dbReference>
<dbReference type="PANTHER" id="PTHR23416">
    <property type="entry name" value="SIALIC ACID SYNTHASE-RELATED"/>
    <property type="match status" value="1"/>
</dbReference>
<dbReference type="InterPro" id="IPR001451">
    <property type="entry name" value="Hexapep"/>
</dbReference>
<dbReference type="Gene3D" id="2.160.10.10">
    <property type="entry name" value="Hexapeptide repeat proteins"/>
    <property type="match status" value="1"/>
</dbReference>
<name>A0ABU1R8F4_9BACT</name>
<gene>
    <name evidence="1" type="ORF">J2W84_006290</name>
</gene>
<dbReference type="EMBL" id="JAVDTI010000008">
    <property type="protein sequence ID" value="MDR6809225.1"/>
    <property type="molecule type" value="Genomic_DNA"/>
</dbReference>
<keyword evidence="2" id="KW-1185">Reference proteome</keyword>
<protein>
    <submittedName>
        <fullName evidence="1">Acetyltransferase-like isoleucine patch superfamily enzyme</fullName>
    </submittedName>
</protein>
<evidence type="ECO:0000313" key="2">
    <source>
        <dbReference type="Proteomes" id="UP001264980"/>
    </source>
</evidence>
<accession>A0ABU1R8F4</accession>
<dbReference type="Pfam" id="PF00132">
    <property type="entry name" value="Hexapep"/>
    <property type="match status" value="1"/>
</dbReference>
<evidence type="ECO:0000313" key="1">
    <source>
        <dbReference type="EMBL" id="MDR6809225.1"/>
    </source>
</evidence>
<dbReference type="Proteomes" id="UP001264980">
    <property type="component" value="Unassembled WGS sequence"/>
</dbReference>
<comment type="caution">
    <text evidence="1">The sequence shown here is derived from an EMBL/GenBank/DDBJ whole genome shotgun (WGS) entry which is preliminary data.</text>
</comment>
<sequence>MAERIIMLIRGFLSFVNHKGILFVGNGVKIKGKKLIHFGRGISVDDSCYIDAVSTEGIRFGDGVSMGKRTVIECSGSLKFLGKGIKVGNNVGLGRDCFYGCAGGIQIGSDTIIGNYVSIHSENHNAGDTTVPIRLQGVNHKGIVIGNDCWIGAKVTILDGANIGDGCIIAAGSVVTAGNYESLGIYGGIPAKLLKRRGV</sequence>
<dbReference type="SUPFAM" id="SSF51161">
    <property type="entry name" value="Trimeric LpxA-like enzymes"/>
    <property type="match status" value="1"/>
</dbReference>
<organism evidence="1 2">
    <name type="scientific">Dyadobacter fermentans</name>
    <dbReference type="NCBI Taxonomy" id="94254"/>
    <lineage>
        <taxon>Bacteria</taxon>
        <taxon>Pseudomonadati</taxon>
        <taxon>Bacteroidota</taxon>
        <taxon>Cytophagia</taxon>
        <taxon>Cytophagales</taxon>
        <taxon>Spirosomataceae</taxon>
        <taxon>Dyadobacter</taxon>
    </lineage>
</organism>
<dbReference type="RefSeq" id="WP_309992351.1">
    <property type="nucleotide sequence ID" value="NZ_JAVDTI010000008.1"/>
</dbReference>
<dbReference type="CDD" id="cd04647">
    <property type="entry name" value="LbH_MAT_like"/>
    <property type="match status" value="1"/>
</dbReference>
<reference evidence="1 2" key="1">
    <citation type="submission" date="2023-07" db="EMBL/GenBank/DDBJ databases">
        <title>Sorghum-associated microbial communities from plants grown in Nebraska, USA.</title>
        <authorList>
            <person name="Schachtman D."/>
        </authorList>
    </citation>
    <scope>NUCLEOTIDE SEQUENCE [LARGE SCALE GENOMIC DNA]</scope>
    <source>
        <strain evidence="1 2">BE57</strain>
    </source>
</reference>
<dbReference type="InterPro" id="IPR011004">
    <property type="entry name" value="Trimer_LpxA-like_sf"/>
</dbReference>
<proteinExistence type="predicted"/>